<evidence type="ECO:0000313" key="1">
    <source>
        <dbReference type="EMBL" id="MBD7954548.1"/>
    </source>
</evidence>
<protein>
    <submittedName>
        <fullName evidence="1">Uncharacterized protein</fullName>
    </submittedName>
</protein>
<dbReference type="Proteomes" id="UP000636938">
    <property type="component" value="Unassembled WGS sequence"/>
</dbReference>
<dbReference type="RefSeq" id="WP_191770720.1">
    <property type="nucleotide sequence ID" value="NZ_JACSQS010000009.1"/>
</dbReference>
<comment type="caution">
    <text evidence="1">The sequence shown here is derived from an EMBL/GenBank/DDBJ whole genome shotgun (WGS) entry which is preliminary data.</text>
</comment>
<name>A0A8X8K0F3_9GAMM</name>
<evidence type="ECO:0000313" key="2">
    <source>
        <dbReference type="Proteomes" id="UP000636938"/>
    </source>
</evidence>
<keyword evidence="2" id="KW-1185">Reference proteome</keyword>
<sequence length="155" mass="17730">MDFRIDLRGPRLVQLKKAQRQLSLLSAQSQHAAATARREEAGALRDAAEQALHRAILQPETGLSRSALFDRLRVLAVARAHALESGHAANDLESDAARCDTEEAGQRERAATQYRKQKKIEHWHAHHRRQASRLRELRLHTQQLDEISCRRRSPR</sequence>
<accession>A0A8X8K0F3</accession>
<organism evidence="1 2">
    <name type="scientific">Stenotrophomonas lacuserhaii</name>
    <dbReference type="NCBI Taxonomy" id="2760084"/>
    <lineage>
        <taxon>Bacteria</taxon>
        <taxon>Pseudomonadati</taxon>
        <taxon>Pseudomonadota</taxon>
        <taxon>Gammaproteobacteria</taxon>
        <taxon>Lysobacterales</taxon>
        <taxon>Lysobacteraceae</taxon>
        <taxon>Stenotrophomonas</taxon>
    </lineage>
</organism>
<gene>
    <name evidence="1" type="ORF">H9654_10095</name>
</gene>
<dbReference type="EMBL" id="JACSQS010000009">
    <property type="protein sequence ID" value="MBD7954548.1"/>
    <property type="molecule type" value="Genomic_DNA"/>
</dbReference>
<dbReference type="AlphaFoldDB" id="A0A8X8K0F3"/>
<proteinExistence type="predicted"/>
<reference evidence="1 2" key="1">
    <citation type="submission" date="2020-08" db="EMBL/GenBank/DDBJ databases">
        <title>A Genomic Blueprint of the Chicken Gut Microbiome.</title>
        <authorList>
            <person name="Gilroy R."/>
            <person name="Ravi A."/>
            <person name="Getino M."/>
            <person name="Pursley I."/>
            <person name="Horton D.L."/>
            <person name="Alikhan N.-F."/>
            <person name="Baker D."/>
            <person name="Gharbi K."/>
            <person name="Hall N."/>
            <person name="Watson M."/>
            <person name="Adriaenssens E.M."/>
            <person name="Foster-Nyarko E."/>
            <person name="Jarju S."/>
            <person name="Secka A."/>
            <person name="Antonio M."/>
            <person name="Oren A."/>
            <person name="Chaudhuri R."/>
            <person name="La Ragione R.M."/>
            <person name="Hildebrand F."/>
            <person name="Pallen M.J."/>
        </authorList>
    </citation>
    <scope>NUCLEOTIDE SEQUENCE [LARGE SCALE GENOMIC DNA]</scope>
    <source>
        <strain evidence="1 2">Sa5BUN4</strain>
    </source>
</reference>